<dbReference type="AlphaFoldDB" id="I4B8V1"/>
<name>I4B8V1_TURPD</name>
<feature type="transmembrane region" description="Helical" evidence="1">
    <location>
        <begin position="34"/>
        <end position="55"/>
    </location>
</feature>
<keyword evidence="1" id="KW-0812">Transmembrane</keyword>
<evidence type="ECO:0000313" key="3">
    <source>
        <dbReference type="Proteomes" id="UP000006048"/>
    </source>
</evidence>
<dbReference type="Proteomes" id="UP000006048">
    <property type="component" value="Chromosome"/>
</dbReference>
<feature type="transmembrane region" description="Helical" evidence="1">
    <location>
        <begin position="75"/>
        <end position="94"/>
    </location>
</feature>
<evidence type="ECO:0000256" key="1">
    <source>
        <dbReference type="SAM" id="Phobius"/>
    </source>
</evidence>
<dbReference type="HOGENOM" id="CLU_2262604_0_0_12"/>
<keyword evidence="1" id="KW-1133">Transmembrane helix</keyword>
<keyword evidence="3" id="KW-1185">Reference proteome</keyword>
<proteinExistence type="predicted"/>
<dbReference type="EMBL" id="CP002959">
    <property type="protein sequence ID" value="AFM13708.1"/>
    <property type="molecule type" value="Genomic_DNA"/>
</dbReference>
<accession>I4B8V1</accession>
<dbReference type="STRING" id="869212.Turpa_3069"/>
<gene>
    <name evidence="2" type="ordered locus">Turpa_3069</name>
</gene>
<feature type="transmembrane region" description="Helical" evidence="1">
    <location>
        <begin position="7"/>
        <end position="28"/>
    </location>
</feature>
<reference evidence="2 3" key="1">
    <citation type="submission" date="2012-06" db="EMBL/GenBank/DDBJ databases">
        <title>The complete chromosome of genome of Turneriella parva DSM 21527.</title>
        <authorList>
            <consortium name="US DOE Joint Genome Institute (JGI-PGF)"/>
            <person name="Lucas S."/>
            <person name="Han J."/>
            <person name="Lapidus A."/>
            <person name="Bruce D."/>
            <person name="Goodwin L."/>
            <person name="Pitluck S."/>
            <person name="Peters L."/>
            <person name="Kyrpides N."/>
            <person name="Mavromatis K."/>
            <person name="Ivanova N."/>
            <person name="Mikhailova N."/>
            <person name="Chertkov O."/>
            <person name="Detter J.C."/>
            <person name="Tapia R."/>
            <person name="Han C."/>
            <person name="Land M."/>
            <person name="Hauser L."/>
            <person name="Markowitz V."/>
            <person name="Cheng J.-F."/>
            <person name="Hugenholtz P."/>
            <person name="Woyke T."/>
            <person name="Wu D."/>
            <person name="Gronow S."/>
            <person name="Wellnitz S."/>
            <person name="Brambilla E."/>
            <person name="Klenk H.-P."/>
            <person name="Eisen J.A."/>
        </authorList>
    </citation>
    <scope>NUCLEOTIDE SEQUENCE [LARGE SCALE GENOMIC DNA]</scope>
    <source>
        <strain evidence="3">ATCC BAA-1111 / DSM 21527 / NCTC 11395 / H</strain>
    </source>
</reference>
<dbReference type="KEGG" id="tpx:Turpa_3069"/>
<dbReference type="RefSeq" id="WP_014804209.1">
    <property type="nucleotide sequence ID" value="NC_018020.1"/>
</dbReference>
<keyword evidence="1" id="KW-0472">Membrane</keyword>
<evidence type="ECO:0000313" key="2">
    <source>
        <dbReference type="EMBL" id="AFM13708.1"/>
    </source>
</evidence>
<sequence>MSDIAKYLIDFLVYIGLGAAISWFFFYLRRLDLFGGFLGAAVVALIGSILGAFLLQKPLKFIIDGMQNGLGISNVNIIAALIGGVTSVLLLSKINNGRKRKDY</sequence>
<evidence type="ECO:0008006" key="4">
    <source>
        <dbReference type="Google" id="ProtNLM"/>
    </source>
</evidence>
<organism evidence="2 3">
    <name type="scientific">Turneriella parva (strain ATCC BAA-1111 / DSM 21527 / NCTC 11395 / H)</name>
    <name type="common">Leptospira parva</name>
    <dbReference type="NCBI Taxonomy" id="869212"/>
    <lineage>
        <taxon>Bacteria</taxon>
        <taxon>Pseudomonadati</taxon>
        <taxon>Spirochaetota</taxon>
        <taxon>Spirochaetia</taxon>
        <taxon>Leptospirales</taxon>
        <taxon>Leptospiraceae</taxon>
        <taxon>Turneriella</taxon>
    </lineage>
</organism>
<protein>
    <recommendedName>
        <fullName evidence="4">GlsB/YeaQ/YmgE family stress response membrane protein</fullName>
    </recommendedName>
</protein>